<evidence type="ECO:0000313" key="2">
    <source>
        <dbReference type="Proteomes" id="UP000054217"/>
    </source>
</evidence>
<dbReference type="InParanoid" id="A0A0C3P629"/>
<dbReference type="HOGENOM" id="CLU_2321292_0_0_1"/>
<dbReference type="AlphaFoldDB" id="A0A0C3P629"/>
<dbReference type="Proteomes" id="UP000054217">
    <property type="component" value="Unassembled WGS sequence"/>
</dbReference>
<dbReference type="EMBL" id="KN831956">
    <property type="protein sequence ID" value="KIO08705.1"/>
    <property type="molecule type" value="Genomic_DNA"/>
</dbReference>
<reference evidence="2" key="2">
    <citation type="submission" date="2015-01" db="EMBL/GenBank/DDBJ databases">
        <title>Evolutionary Origins and Diversification of the Mycorrhizal Mutualists.</title>
        <authorList>
            <consortium name="DOE Joint Genome Institute"/>
            <consortium name="Mycorrhizal Genomics Consortium"/>
            <person name="Kohler A."/>
            <person name="Kuo A."/>
            <person name="Nagy L.G."/>
            <person name="Floudas D."/>
            <person name="Copeland A."/>
            <person name="Barry K.W."/>
            <person name="Cichocki N."/>
            <person name="Veneault-Fourrey C."/>
            <person name="LaButti K."/>
            <person name="Lindquist E.A."/>
            <person name="Lipzen A."/>
            <person name="Lundell T."/>
            <person name="Morin E."/>
            <person name="Murat C."/>
            <person name="Riley R."/>
            <person name="Ohm R."/>
            <person name="Sun H."/>
            <person name="Tunlid A."/>
            <person name="Henrissat B."/>
            <person name="Grigoriev I.V."/>
            <person name="Hibbett D.S."/>
            <person name="Martin F."/>
        </authorList>
    </citation>
    <scope>NUCLEOTIDE SEQUENCE [LARGE SCALE GENOMIC DNA]</scope>
    <source>
        <strain evidence="2">Marx 270</strain>
    </source>
</reference>
<gene>
    <name evidence="1" type="ORF">M404DRAFT_22558</name>
</gene>
<organism evidence="1 2">
    <name type="scientific">Pisolithus tinctorius Marx 270</name>
    <dbReference type="NCBI Taxonomy" id="870435"/>
    <lineage>
        <taxon>Eukaryota</taxon>
        <taxon>Fungi</taxon>
        <taxon>Dikarya</taxon>
        <taxon>Basidiomycota</taxon>
        <taxon>Agaricomycotina</taxon>
        <taxon>Agaricomycetes</taxon>
        <taxon>Agaricomycetidae</taxon>
        <taxon>Boletales</taxon>
        <taxon>Sclerodermatineae</taxon>
        <taxon>Pisolithaceae</taxon>
        <taxon>Pisolithus</taxon>
    </lineage>
</organism>
<accession>A0A0C3P629</accession>
<sequence>MGKLPSSLIIEHHRKSADVSLTKDREAVKEVDKVLSCLLAPTEFAYFRRPQKSPIDLYDRFLTARWPPMWGNQEKGVSYNDVSVTYADERAPELPVNTI</sequence>
<evidence type="ECO:0000313" key="1">
    <source>
        <dbReference type="EMBL" id="KIO08705.1"/>
    </source>
</evidence>
<proteinExistence type="predicted"/>
<reference evidence="1 2" key="1">
    <citation type="submission" date="2014-04" db="EMBL/GenBank/DDBJ databases">
        <authorList>
            <consortium name="DOE Joint Genome Institute"/>
            <person name="Kuo A."/>
            <person name="Kohler A."/>
            <person name="Costa M.D."/>
            <person name="Nagy L.G."/>
            <person name="Floudas D."/>
            <person name="Copeland A."/>
            <person name="Barry K.W."/>
            <person name="Cichocki N."/>
            <person name="Veneault-Fourrey C."/>
            <person name="LaButti K."/>
            <person name="Lindquist E.A."/>
            <person name="Lipzen A."/>
            <person name="Lundell T."/>
            <person name="Morin E."/>
            <person name="Murat C."/>
            <person name="Sun H."/>
            <person name="Tunlid A."/>
            <person name="Henrissat B."/>
            <person name="Grigoriev I.V."/>
            <person name="Hibbett D.S."/>
            <person name="Martin F."/>
            <person name="Nordberg H.P."/>
            <person name="Cantor M.N."/>
            <person name="Hua S.X."/>
        </authorList>
    </citation>
    <scope>NUCLEOTIDE SEQUENCE [LARGE SCALE GENOMIC DNA]</scope>
    <source>
        <strain evidence="1 2">Marx 270</strain>
    </source>
</reference>
<protein>
    <submittedName>
        <fullName evidence="1">Uncharacterized protein</fullName>
    </submittedName>
</protein>
<name>A0A0C3P629_PISTI</name>
<keyword evidence="2" id="KW-1185">Reference proteome</keyword>